<keyword evidence="6 10" id="KW-0378">Hydrolase</keyword>
<dbReference type="GO" id="GO:0042274">
    <property type="term" value="P:ribosomal small subunit biogenesis"/>
    <property type="evidence" value="ECO:0007669"/>
    <property type="project" value="UniProtKB-UniRule"/>
</dbReference>
<dbReference type="Gene3D" id="3.40.50.300">
    <property type="entry name" value="P-loop containing nucleotide triphosphate hydrolases"/>
    <property type="match status" value="1"/>
</dbReference>
<dbReference type="GO" id="GO:0005737">
    <property type="term" value="C:cytoplasm"/>
    <property type="evidence" value="ECO:0007669"/>
    <property type="project" value="UniProtKB-SubCell"/>
</dbReference>
<comment type="function">
    <text evidence="10">One of several proteins that assist in the late maturation steps of the functional core of the 30S ribosomal subunit. Helps release RbfA from mature subunits. May play a role in the assembly of ribosomal proteins into the subunit. Circularly permuted GTPase that catalyzes slow GTP hydrolysis, GTPase activity is stimulated by the 30S ribosomal subunit.</text>
</comment>
<dbReference type="Pfam" id="PF03193">
    <property type="entry name" value="RsgA_GTPase"/>
    <property type="match status" value="1"/>
</dbReference>
<dbReference type="CDD" id="cd01854">
    <property type="entry name" value="YjeQ_EngC"/>
    <property type="match status" value="1"/>
</dbReference>
<feature type="binding site" evidence="10">
    <location>
        <begin position="157"/>
        <end position="160"/>
    </location>
    <ligand>
        <name>GTP</name>
        <dbReference type="ChEBI" id="CHEBI:37565"/>
    </ligand>
</feature>
<comment type="subunit">
    <text evidence="10">Monomer. Associates with 30S ribosomal subunit, binds 16S rRNA.</text>
</comment>
<evidence type="ECO:0000256" key="10">
    <source>
        <dbReference type="HAMAP-Rule" id="MF_01820"/>
    </source>
</evidence>
<keyword evidence="7 10" id="KW-0862">Zinc</keyword>
<dbReference type="EMBL" id="CP001804">
    <property type="protein sequence ID" value="ACY17522.1"/>
    <property type="molecule type" value="Genomic_DNA"/>
</dbReference>
<evidence type="ECO:0000313" key="13">
    <source>
        <dbReference type="EMBL" id="ACY17522.1"/>
    </source>
</evidence>
<feature type="domain" description="EngC GTPase" evidence="11">
    <location>
        <begin position="118"/>
        <end position="268"/>
    </location>
</feature>
<evidence type="ECO:0000259" key="12">
    <source>
        <dbReference type="PROSITE" id="PS51721"/>
    </source>
</evidence>
<keyword evidence="1 10" id="KW-0963">Cytoplasm</keyword>
<evidence type="ECO:0000313" key="14">
    <source>
        <dbReference type="Proteomes" id="UP000001880"/>
    </source>
</evidence>
<dbReference type="InterPro" id="IPR027417">
    <property type="entry name" value="P-loop_NTPase"/>
</dbReference>
<dbReference type="GO" id="GO:0046872">
    <property type="term" value="F:metal ion binding"/>
    <property type="evidence" value="ECO:0007669"/>
    <property type="project" value="UniProtKB-KW"/>
</dbReference>
<dbReference type="PROSITE" id="PS51721">
    <property type="entry name" value="G_CP"/>
    <property type="match status" value="1"/>
</dbReference>
<evidence type="ECO:0000256" key="2">
    <source>
        <dbReference type="ARBA" id="ARBA00022517"/>
    </source>
</evidence>
<dbReference type="Gene3D" id="1.10.40.50">
    <property type="entry name" value="Probable gtpase engc, domain 3"/>
    <property type="match status" value="1"/>
</dbReference>
<keyword evidence="8 10" id="KW-0694">RNA-binding</keyword>
<dbReference type="HOGENOM" id="CLU_033617_0_1_7"/>
<feature type="binding site" evidence="10">
    <location>
        <position position="300"/>
    </location>
    <ligand>
        <name>Zn(2+)</name>
        <dbReference type="ChEBI" id="CHEBI:29105"/>
    </ligand>
</feature>
<dbReference type="GO" id="GO:0003924">
    <property type="term" value="F:GTPase activity"/>
    <property type="evidence" value="ECO:0007669"/>
    <property type="project" value="UniProtKB-UniRule"/>
</dbReference>
<dbReference type="InterPro" id="IPR030378">
    <property type="entry name" value="G_CP_dom"/>
</dbReference>
<evidence type="ECO:0000256" key="3">
    <source>
        <dbReference type="ARBA" id="ARBA00022723"/>
    </source>
</evidence>
<dbReference type="InterPro" id="IPR010914">
    <property type="entry name" value="RsgA_GTPase_dom"/>
</dbReference>
<sequence length="341" mass="37186">MTGAAVSTPLDTLGWGPFFAAQHRQLDDPTLVCARVAIEYQDRYHLLGAEGPLWAQLSGGMLRAAKRERQRRPAVGDWVAVQPAVGDGMGTVVHLFDRRTRFLRQAAGRRPVVQVVAANIDAAFIVTAFGHDFNPRRLERYLTCVGESGARAVLVLNKRDQAADEDEIAARIAEVRAVAAGAPVLCTSATEGRGLDELRAEIASHETAALVGSSGVGKSSLVNWLMAAEVQRTAPVRERDGRGRHTTTHRELMLLPGGGLLIDTPGMRELQLFSAADALREAFADIASLSESCRFRDCRHRDEPGCEVRQALHRGRLARERYEGFCKLQGELEAAGARFSQ</sequence>
<dbReference type="GO" id="GO:0019843">
    <property type="term" value="F:rRNA binding"/>
    <property type="evidence" value="ECO:0007669"/>
    <property type="project" value="UniProtKB-KW"/>
</dbReference>
<dbReference type="PANTHER" id="PTHR32120">
    <property type="entry name" value="SMALL RIBOSOMAL SUBUNIT BIOGENESIS GTPASE RSGA"/>
    <property type="match status" value="1"/>
</dbReference>
<dbReference type="STRING" id="502025.Hoch_5034"/>
<keyword evidence="9 10" id="KW-0342">GTP-binding</keyword>
<feature type="binding site" evidence="10">
    <location>
        <begin position="212"/>
        <end position="220"/>
    </location>
    <ligand>
        <name>GTP</name>
        <dbReference type="ChEBI" id="CHEBI:37565"/>
    </ligand>
</feature>
<evidence type="ECO:0000256" key="8">
    <source>
        <dbReference type="ARBA" id="ARBA00022884"/>
    </source>
</evidence>
<dbReference type="GO" id="GO:0005525">
    <property type="term" value="F:GTP binding"/>
    <property type="evidence" value="ECO:0007669"/>
    <property type="project" value="UniProtKB-UniRule"/>
</dbReference>
<keyword evidence="5 10" id="KW-0547">Nucleotide-binding</keyword>
<keyword evidence="14" id="KW-1185">Reference proteome</keyword>
<comment type="cofactor">
    <cofactor evidence="10">
        <name>Zn(2+)</name>
        <dbReference type="ChEBI" id="CHEBI:29105"/>
    </cofactor>
    <text evidence="10">Binds 1 zinc ion per subunit.</text>
</comment>
<reference evidence="13 14" key="1">
    <citation type="journal article" date="2010" name="Stand. Genomic Sci.">
        <title>Complete genome sequence of Haliangium ochraceum type strain (SMP-2).</title>
        <authorList>
            <consortium name="US DOE Joint Genome Institute (JGI-PGF)"/>
            <person name="Ivanova N."/>
            <person name="Daum C."/>
            <person name="Lang E."/>
            <person name="Abt B."/>
            <person name="Kopitz M."/>
            <person name="Saunders E."/>
            <person name="Lapidus A."/>
            <person name="Lucas S."/>
            <person name="Glavina Del Rio T."/>
            <person name="Nolan M."/>
            <person name="Tice H."/>
            <person name="Copeland A."/>
            <person name="Cheng J.F."/>
            <person name="Chen F."/>
            <person name="Bruce D."/>
            <person name="Goodwin L."/>
            <person name="Pitluck S."/>
            <person name="Mavromatis K."/>
            <person name="Pati A."/>
            <person name="Mikhailova N."/>
            <person name="Chen A."/>
            <person name="Palaniappan K."/>
            <person name="Land M."/>
            <person name="Hauser L."/>
            <person name="Chang Y.J."/>
            <person name="Jeffries C.D."/>
            <person name="Detter J.C."/>
            <person name="Brettin T."/>
            <person name="Rohde M."/>
            <person name="Goker M."/>
            <person name="Bristow J."/>
            <person name="Markowitz V."/>
            <person name="Eisen J.A."/>
            <person name="Hugenholtz P."/>
            <person name="Kyrpides N.C."/>
            <person name="Klenk H.P."/>
        </authorList>
    </citation>
    <scope>NUCLEOTIDE SEQUENCE [LARGE SCALE GENOMIC DNA]</scope>
    <source>
        <strain evidence="14">DSM 14365 / CIP 107738 / JCM 11303 / AJ 13395 / SMP-2</strain>
    </source>
</reference>
<feature type="domain" description="CP-type G" evidence="12">
    <location>
        <begin position="109"/>
        <end position="270"/>
    </location>
</feature>
<dbReference type="Proteomes" id="UP000001880">
    <property type="component" value="Chromosome"/>
</dbReference>
<name>D0LVG1_HALO1</name>
<keyword evidence="2 10" id="KW-0690">Ribosome biogenesis</keyword>
<dbReference type="InterPro" id="IPR004881">
    <property type="entry name" value="Ribosome_biogen_GTPase_RsgA"/>
</dbReference>
<gene>
    <name evidence="10" type="primary">rsgA</name>
    <name evidence="13" type="ordered locus">Hoch_5034</name>
</gene>
<dbReference type="KEGG" id="hoh:Hoch_5034"/>
<protein>
    <recommendedName>
        <fullName evidence="10">Small ribosomal subunit biogenesis GTPase RsgA</fullName>
        <ecNumber evidence="10">3.6.1.-</ecNumber>
    </recommendedName>
</protein>
<feature type="binding site" evidence="10">
    <location>
        <position position="293"/>
    </location>
    <ligand>
        <name>Zn(2+)</name>
        <dbReference type="ChEBI" id="CHEBI:29105"/>
    </ligand>
</feature>
<proteinExistence type="inferred from homology"/>
<dbReference type="PANTHER" id="PTHR32120:SF10">
    <property type="entry name" value="SMALL RIBOSOMAL SUBUNIT BIOGENESIS GTPASE RSGA"/>
    <property type="match status" value="1"/>
</dbReference>
<dbReference type="SUPFAM" id="SSF52540">
    <property type="entry name" value="P-loop containing nucleoside triphosphate hydrolases"/>
    <property type="match status" value="1"/>
</dbReference>
<organism evidence="13 14">
    <name type="scientific">Haliangium ochraceum (strain DSM 14365 / JCM 11303 / SMP-2)</name>
    <dbReference type="NCBI Taxonomy" id="502025"/>
    <lineage>
        <taxon>Bacteria</taxon>
        <taxon>Pseudomonadati</taxon>
        <taxon>Myxococcota</taxon>
        <taxon>Polyangia</taxon>
        <taxon>Haliangiales</taxon>
        <taxon>Kofleriaceae</taxon>
        <taxon>Haliangium</taxon>
    </lineage>
</organism>
<evidence type="ECO:0000256" key="9">
    <source>
        <dbReference type="ARBA" id="ARBA00023134"/>
    </source>
</evidence>
<dbReference type="eggNOG" id="COG1162">
    <property type="taxonomic scope" value="Bacteria"/>
</dbReference>
<keyword evidence="3 10" id="KW-0479">Metal-binding</keyword>
<dbReference type="NCBIfam" id="TIGR00157">
    <property type="entry name" value="ribosome small subunit-dependent GTPase A"/>
    <property type="match status" value="1"/>
</dbReference>
<comment type="subcellular location">
    <subcellularLocation>
        <location evidence="10">Cytoplasm</location>
    </subcellularLocation>
</comment>
<feature type="binding site" evidence="10">
    <location>
        <position position="298"/>
    </location>
    <ligand>
        <name>Zn(2+)</name>
        <dbReference type="ChEBI" id="CHEBI:29105"/>
    </ligand>
</feature>
<dbReference type="PROSITE" id="PS50936">
    <property type="entry name" value="ENGC_GTPASE"/>
    <property type="match status" value="1"/>
</dbReference>
<evidence type="ECO:0000256" key="7">
    <source>
        <dbReference type="ARBA" id="ARBA00022833"/>
    </source>
</evidence>
<comment type="similarity">
    <text evidence="10">Belongs to the TRAFAC class YlqF/YawG GTPase family. RsgA subfamily.</text>
</comment>
<evidence type="ECO:0000256" key="6">
    <source>
        <dbReference type="ARBA" id="ARBA00022801"/>
    </source>
</evidence>
<keyword evidence="4 10" id="KW-0699">rRNA-binding</keyword>
<evidence type="ECO:0000256" key="4">
    <source>
        <dbReference type="ARBA" id="ARBA00022730"/>
    </source>
</evidence>
<dbReference type="AlphaFoldDB" id="D0LVG1"/>
<evidence type="ECO:0000259" key="11">
    <source>
        <dbReference type="PROSITE" id="PS50936"/>
    </source>
</evidence>
<dbReference type="OrthoDB" id="9809485at2"/>
<feature type="binding site" evidence="10">
    <location>
        <position position="306"/>
    </location>
    <ligand>
        <name>Zn(2+)</name>
        <dbReference type="ChEBI" id="CHEBI:29105"/>
    </ligand>
</feature>
<dbReference type="EC" id="3.6.1.-" evidence="10"/>
<dbReference type="HAMAP" id="MF_01820">
    <property type="entry name" value="GTPase_RsgA"/>
    <property type="match status" value="1"/>
</dbReference>
<evidence type="ECO:0000256" key="5">
    <source>
        <dbReference type="ARBA" id="ARBA00022741"/>
    </source>
</evidence>
<accession>D0LVG1</accession>
<evidence type="ECO:0000256" key="1">
    <source>
        <dbReference type="ARBA" id="ARBA00022490"/>
    </source>
</evidence>